<reference evidence="3 4" key="1">
    <citation type="submission" date="2018-02" db="EMBL/GenBank/DDBJ databases">
        <title>Comparative genomes isolates from brazilian mangrove.</title>
        <authorList>
            <person name="Araujo J.E."/>
            <person name="Taketani R.G."/>
            <person name="Silva M.C.P."/>
            <person name="Loureco M.V."/>
            <person name="Andreote F.D."/>
        </authorList>
    </citation>
    <scope>NUCLEOTIDE SEQUENCE [LARGE SCALE GENOMIC DNA]</scope>
    <source>
        <strain evidence="3 4">HEX-2 MGV</strain>
    </source>
</reference>
<keyword evidence="1" id="KW-1133">Transmembrane helix</keyword>
<feature type="transmembrane region" description="Helical" evidence="1">
    <location>
        <begin position="173"/>
        <end position="193"/>
    </location>
</feature>
<feature type="transmembrane region" description="Helical" evidence="1">
    <location>
        <begin position="13"/>
        <end position="30"/>
    </location>
</feature>
<protein>
    <recommendedName>
        <fullName evidence="2">HTTM domain-containing protein</fullName>
    </recommendedName>
</protein>
<dbReference type="InterPro" id="IPR053934">
    <property type="entry name" value="HTTM_dom"/>
</dbReference>
<keyword evidence="1" id="KW-0812">Transmembrane</keyword>
<feature type="transmembrane region" description="Helical" evidence="1">
    <location>
        <begin position="339"/>
        <end position="360"/>
    </location>
</feature>
<proteinExistence type="predicted"/>
<gene>
    <name evidence="3" type="ORF">C5Y96_22995</name>
</gene>
<feature type="transmembrane region" description="Helical" evidence="1">
    <location>
        <begin position="117"/>
        <end position="139"/>
    </location>
</feature>
<dbReference type="EMBL" id="PUIA01000074">
    <property type="protein sequence ID" value="PQO25688.1"/>
    <property type="molecule type" value="Genomic_DNA"/>
</dbReference>
<accession>A0A2S8F0J0</accession>
<dbReference type="Proteomes" id="UP000240009">
    <property type="component" value="Unassembled WGS sequence"/>
</dbReference>
<feature type="transmembrane region" description="Helical" evidence="1">
    <location>
        <begin position="299"/>
        <end position="319"/>
    </location>
</feature>
<dbReference type="Pfam" id="PF05090">
    <property type="entry name" value="HTTM"/>
    <property type="match status" value="1"/>
</dbReference>
<evidence type="ECO:0000256" key="1">
    <source>
        <dbReference type="SAM" id="Phobius"/>
    </source>
</evidence>
<feature type="domain" description="HTTM" evidence="2">
    <location>
        <begin position="62"/>
        <end position="213"/>
    </location>
</feature>
<comment type="caution">
    <text evidence="3">The sequence shown here is derived from an EMBL/GenBank/DDBJ whole genome shotgun (WGS) entry which is preliminary data.</text>
</comment>
<dbReference type="RefSeq" id="WP_105358331.1">
    <property type="nucleotide sequence ID" value="NZ_PUIA01000074.1"/>
</dbReference>
<organism evidence="3 4">
    <name type="scientific">Blastopirellula marina</name>
    <dbReference type="NCBI Taxonomy" id="124"/>
    <lineage>
        <taxon>Bacteria</taxon>
        <taxon>Pseudomonadati</taxon>
        <taxon>Planctomycetota</taxon>
        <taxon>Planctomycetia</taxon>
        <taxon>Pirellulales</taxon>
        <taxon>Pirellulaceae</taxon>
        <taxon>Blastopirellula</taxon>
    </lineage>
</organism>
<name>A0A2S8F0J0_9BACT</name>
<feature type="transmembrane region" description="Helical" evidence="1">
    <location>
        <begin position="266"/>
        <end position="287"/>
    </location>
</feature>
<evidence type="ECO:0000259" key="2">
    <source>
        <dbReference type="Pfam" id="PF05090"/>
    </source>
</evidence>
<keyword evidence="1" id="KW-0472">Membrane</keyword>
<dbReference type="OrthoDB" id="9785438at2"/>
<feature type="transmembrane region" description="Helical" evidence="1">
    <location>
        <begin position="200"/>
        <end position="233"/>
    </location>
</feature>
<evidence type="ECO:0000313" key="4">
    <source>
        <dbReference type="Proteomes" id="UP000240009"/>
    </source>
</evidence>
<feature type="transmembrane region" description="Helical" evidence="1">
    <location>
        <begin position="85"/>
        <end position="105"/>
    </location>
</feature>
<sequence length="482" mass="54580">MSEEHQAEQPVDYAGQFAIFAFLMACGILFHQSILSDWNPLSHQILPSLAALVVVSRPKSLVAFLVMIAAHLASVMIDLPYVVNHWIFVGVMDVAILLTAAILYLQHRTSRLTGGDLLQVLAPVIRWSVLCMYTFAALAKLNSDFFKPELSAAVSLYGELSHKLGGLLPQETWAFYLVIWGTAALECSLPFLLSIRKTRWIGIALAFSFHFAMGVSGFIPFSGFAVAFLFLFLPEDVPARFAKLRDDTRWLDKSCIAIERVFRNPAMPITLCLAWFLVACARSYAWLPPDQVRMAVIRVSQLLFALYYGGVAFFVWKMYGRTLFDPVDQPRPASLKLASISLAIVPLVVILNALCPYIGLKTESSFTMYSNLQTEGNQWNHLLMPEAMKVFHWQDDLVSIIDSTYPPFQHAAKEDIRLTWFEFQRQASEADSIAVTYRRGDNVYEVADSKTDPVLSHPPEAYWGKWMWFREVPHPEKNTIRH</sequence>
<evidence type="ECO:0000313" key="3">
    <source>
        <dbReference type="EMBL" id="PQO25688.1"/>
    </source>
</evidence>
<dbReference type="AlphaFoldDB" id="A0A2S8F0J0"/>